<evidence type="ECO:0000313" key="2">
    <source>
        <dbReference type="EMBL" id="KAF0772460.1"/>
    </source>
</evidence>
<feature type="compositionally biased region" description="Low complexity" evidence="1">
    <location>
        <begin position="87"/>
        <end position="98"/>
    </location>
</feature>
<feature type="compositionally biased region" description="Basic and acidic residues" evidence="1">
    <location>
        <begin position="77"/>
        <end position="86"/>
    </location>
</feature>
<dbReference type="Proteomes" id="UP000478052">
    <property type="component" value="Unassembled WGS sequence"/>
</dbReference>
<name>A0A6G0ZMR5_APHCR</name>
<dbReference type="EMBL" id="VUJU01000172">
    <property type="protein sequence ID" value="KAF0772460.1"/>
    <property type="molecule type" value="Genomic_DNA"/>
</dbReference>
<sequence>MRFVTDTVVVCVRVCVRRGMDWAPPPPRARRRSDVWRRYGARACARTHDSRWWMGAGRVAVGRVVVCATVGRGGGAGRRERTEKKNNNNNTDNNNKNTGPDVFGERGPYRNAAHRYR</sequence>
<evidence type="ECO:0000313" key="3">
    <source>
        <dbReference type="Proteomes" id="UP000478052"/>
    </source>
</evidence>
<evidence type="ECO:0000256" key="1">
    <source>
        <dbReference type="SAM" id="MobiDB-lite"/>
    </source>
</evidence>
<protein>
    <submittedName>
        <fullName evidence="2">Uncharacterized protein</fullName>
    </submittedName>
</protein>
<reference evidence="2 3" key="1">
    <citation type="submission" date="2019-08" db="EMBL/GenBank/DDBJ databases">
        <title>Whole genome of Aphis craccivora.</title>
        <authorList>
            <person name="Voronova N.V."/>
            <person name="Shulinski R.S."/>
            <person name="Bandarenka Y.V."/>
            <person name="Zhorov D.G."/>
            <person name="Warner D."/>
        </authorList>
    </citation>
    <scope>NUCLEOTIDE SEQUENCE [LARGE SCALE GENOMIC DNA]</scope>
    <source>
        <strain evidence="2">180601</strain>
        <tissue evidence="2">Whole Body</tissue>
    </source>
</reference>
<dbReference type="AlphaFoldDB" id="A0A6G0ZMR5"/>
<keyword evidence="3" id="KW-1185">Reference proteome</keyword>
<organism evidence="2 3">
    <name type="scientific">Aphis craccivora</name>
    <name type="common">Cowpea aphid</name>
    <dbReference type="NCBI Taxonomy" id="307492"/>
    <lineage>
        <taxon>Eukaryota</taxon>
        <taxon>Metazoa</taxon>
        <taxon>Ecdysozoa</taxon>
        <taxon>Arthropoda</taxon>
        <taxon>Hexapoda</taxon>
        <taxon>Insecta</taxon>
        <taxon>Pterygota</taxon>
        <taxon>Neoptera</taxon>
        <taxon>Paraneoptera</taxon>
        <taxon>Hemiptera</taxon>
        <taxon>Sternorrhyncha</taxon>
        <taxon>Aphidomorpha</taxon>
        <taxon>Aphidoidea</taxon>
        <taxon>Aphididae</taxon>
        <taxon>Aphidini</taxon>
        <taxon>Aphis</taxon>
        <taxon>Aphis</taxon>
    </lineage>
</organism>
<proteinExistence type="predicted"/>
<comment type="caution">
    <text evidence="2">The sequence shown here is derived from an EMBL/GenBank/DDBJ whole genome shotgun (WGS) entry which is preliminary data.</text>
</comment>
<feature type="region of interest" description="Disordered" evidence="1">
    <location>
        <begin position="72"/>
        <end position="117"/>
    </location>
</feature>
<accession>A0A6G0ZMR5</accession>
<gene>
    <name evidence="2" type="ORF">FWK35_00001203</name>
</gene>